<name>A0ABV3FMK9_9NOCA</name>
<evidence type="ECO:0000259" key="3">
    <source>
        <dbReference type="Pfam" id="PF13649"/>
    </source>
</evidence>
<dbReference type="Pfam" id="PF13649">
    <property type="entry name" value="Methyltransf_25"/>
    <property type="match status" value="1"/>
</dbReference>
<evidence type="ECO:0000256" key="2">
    <source>
        <dbReference type="ARBA" id="ARBA00022679"/>
    </source>
</evidence>
<dbReference type="InterPro" id="IPR041698">
    <property type="entry name" value="Methyltransf_25"/>
</dbReference>
<dbReference type="CDD" id="cd02440">
    <property type="entry name" value="AdoMet_MTases"/>
    <property type="match status" value="1"/>
</dbReference>
<comment type="caution">
    <text evidence="4">The sequence shown here is derived from an EMBL/GenBank/DDBJ whole genome shotgun (WGS) entry which is preliminary data.</text>
</comment>
<dbReference type="Proteomes" id="UP001551695">
    <property type="component" value="Unassembled WGS sequence"/>
</dbReference>
<proteinExistence type="predicted"/>
<dbReference type="EMBL" id="JBFAKC010000002">
    <property type="protein sequence ID" value="MEV0706649.1"/>
    <property type="molecule type" value="Genomic_DNA"/>
</dbReference>
<gene>
    <name evidence="4" type="ORF">AB0I48_03705</name>
</gene>
<dbReference type="EC" id="2.1.-.-" evidence="4"/>
<dbReference type="Gene3D" id="3.40.50.150">
    <property type="entry name" value="Vaccinia Virus protein VP39"/>
    <property type="match status" value="1"/>
</dbReference>
<keyword evidence="5" id="KW-1185">Reference proteome</keyword>
<feature type="domain" description="Methyltransferase" evidence="3">
    <location>
        <begin position="51"/>
        <end position="141"/>
    </location>
</feature>
<sequence length="210" mass="23350">MSHSVEIGAAYDDIADLYIEVVEGQLAAQPLDRAMLDTFSELLRANESGPVLEVGCGPGRITDYLSGRGLDISGIDVSARMIAYARGRYPNLRFDEGSMERLDFGDGTLAGLVAWYSIIHLPPDRVPDVLSEFYRVLRPKGHALLAFQAIETSVAVEAFDHRVALSYRWSPPRLAEVLRDIGFTEVCRMVRQPEPDERGAQAYLLVTRDH</sequence>
<dbReference type="GO" id="GO:0032259">
    <property type="term" value="P:methylation"/>
    <property type="evidence" value="ECO:0007669"/>
    <property type="project" value="UniProtKB-KW"/>
</dbReference>
<accession>A0ABV3FMK9</accession>
<reference evidence="4 5" key="1">
    <citation type="submission" date="2024-06" db="EMBL/GenBank/DDBJ databases">
        <title>The Natural Products Discovery Center: Release of the First 8490 Sequenced Strains for Exploring Actinobacteria Biosynthetic Diversity.</title>
        <authorList>
            <person name="Kalkreuter E."/>
            <person name="Kautsar S.A."/>
            <person name="Yang D."/>
            <person name="Bader C.D."/>
            <person name="Teijaro C.N."/>
            <person name="Fluegel L."/>
            <person name="Davis C.M."/>
            <person name="Simpson J.R."/>
            <person name="Lauterbach L."/>
            <person name="Steele A.D."/>
            <person name="Gui C."/>
            <person name="Meng S."/>
            <person name="Li G."/>
            <person name="Viehrig K."/>
            <person name="Ye F."/>
            <person name="Su P."/>
            <person name="Kiefer A.F."/>
            <person name="Nichols A."/>
            <person name="Cepeda A.J."/>
            <person name="Yan W."/>
            <person name="Fan B."/>
            <person name="Jiang Y."/>
            <person name="Adhikari A."/>
            <person name="Zheng C.-J."/>
            <person name="Schuster L."/>
            <person name="Cowan T.M."/>
            <person name="Smanski M.J."/>
            <person name="Chevrette M.G."/>
            <person name="De Carvalho L.P.S."/>
            <person name="Shen B."/>
        </authorList>
    </citation>
    <scope>NUCLEOTIDE SEQUENCE [LARGE SCALE GENOMIC DNA]</scope>
    <source>
        <strain evidence="4 5">NPDC050403</strain>
    </source>
</reference>
<evidence type="ECO:0000256" key="1">
    <source>
        <dbReference type="ARBA" id="ARBA00022603"/>
    </source>
</evidence>
<organism evidence="4 5">
    <name type="scientific">Nocardia aurea</name>
    <dbReference type="NCBI Taxonomy" id="2144174"/>
    <lineage>
        <taxon>Bacteria</taxon>
        <taxon>Bacillati</taxon>
        <taxon>Actinomycetota</taxon>
        <taxon>Actinomycetes</taxon>
        <taxon>Mycobacteriales</taxon>
        <taxon>Nocardiaceae</taxon>
        <taxon>Nocardia</taxon>
    </lineage>
</organism>
<dbReference type="RefSeq" id="WP_355089161.1">
    <property type="nucleotide sequence ID" value="NZ_JBEXKW010000055.1"/>
</dbReference>
<evidence type="ECO:0000313" key="5">
    <source>
        <dbReference type="Proteomes" id="UP001551695"/>
    </source>
</evidence>
<keyword evidence="1 4" id="KW-0489">Methyltransferase</keyword>
<dbReference type="PANTHER" id="PTHR43861:SF1">
    <property type="entry name" value="TRANS-ACONITATE 2-METHYLTRANSFERASE"/>
    <property type="match status" value="1"/>
</dbReference>
<dbReference type="SUPFAM" id="SSF53335">
    <property type="entry name" value="S-adenosyl-L-methionine-dependent methyltransferases"/>
    <property type="match status" value="1"/>
</dbReference>
<protein>
    <submittedName>
        <fullName evidence="4">Class I SAM-dependent methyltransferase</fullName>
        <ecNumber evidence="4">2.1.-.-</ecNumber>
    </submittedName>
</protein>
<keyword evidence="2 4" id="KW-0808">Transferase</keyword>
<dbReference type="PANTHER" id="PTHR43861">
    <property type="entry name" value="TRANS-ACONITATE 2-METHYLTRANSFERASE-RELATED"/>
    <property type="match status" value="1"/>
</dbReference>
<evidence type="ECO:0000313" key="4">
    <source>
        <dbReference type="EMBL" id="MEV0706649.1"/>
    </source>
</evidence>
<dbReference type="GO" id="GO:0008168">
    <property type="term" value="F:methyltransferase activity"/>
    <property type="evidence" value="ECO:0007669"/>
    <property type="project" value="UniProtKB-KW"/>
</dbReference>
<dbReference type="InterPro" id="IPR029063">
    <property type="entry name" value="SAM-dependent_MTases_sf"/>
</dbReference>